<dbReference type="AlphaFoldDB" id="A0A4Y9ZNQ8"/>
<accession>A0A4Y9ZNQ8</accession>
<evidence type="ECO:0000256" key="1">
    <source>
        <dbReference type="SAM" id="MobiDB-lite"/>
    </source>
</evidence>
<organism evidence="2 3">
    <name type="scientific">Hericium alpestre</name>
    <dbReference type="NCBI Taxonomy" id="135208"/>
    <lineage>
        <taxon>Eukaryota</taxon>
        <taxon>Fungi</taxon>
        <taxon>Dikarya</taxon>
        <taxon>Basidiomycota</taxon>
        <taxon>Agaricomycotina</taxon>
        <taxon>Agaricomycetes</taxon>
        <taxon>Russulales</taxon>
        <taxon>Hericiaceae</taxon>
        <taxon>Hericium</taxon>
    </lineage>
</organism>
<protein>
    <submittedName>
        <fullName evidence="2">Uncharacterized protein</fullName>
    </submittedName>
</protein>
<name>A0A4Y9ZNQ8_9AGAM</name>
<dbReference type="EMBL" id="SFCI01001268">
    <property type="protein sequence ID" value="TFY76245.1"/>
    <property type="molecule type" value="Genomic_DNA"/>
</dbReference>
<feature type="region of interest" description="Disordered" evidence="1">
    <location>
        <begin position="107"/>
        <end position="126"/>
    </location>
</feature>
<proteinExistence type="predicted"/>
<evidence type="ECO:0000313" key="2">
    <source>
        <dbReference type="EMBL" id="TFY76245.1"/>
    </source>
</evidence>
<dbReference type="Proteomes" id="UP000298061">
    <property type="component" value="Unassembled WGS sequence"/>
</dbReference>
<reference evidence="2 3" key="1">
    <citation type="submission" date="2019-02" db="EMBL/GenBank/DDBJ databases">
        <title>Genome sequencing of the rare red list fungi Hericium alpestre (H. flagellum).</title>
        <authorList>
            <person name="Buettner E."/>
            <person name="Kellner H."/>
        </authorList>
    </citation>
    <scope>NUCLEOTIDE SEQUENCE [LARGE SCALE GENOMIC DNA]</scope>
    <source>
        <strain evidence="2 3">DSM 108284</strain>
    </source>
</reference>
<gene>
    <name evidence="2" type="ORF">EWM64_g7766</name>
</gene>
<comment type="caution">
    <text evidence="2">The sequence shown here is derived from an EMBL/GenBank/DDBJ whole genome shotgun (WGS) entry which is preliminary data.</text>
</comment>
<keyword evidence="3" id="KW-1185">Reference proteome</keyword>
<evidence type="ECO:0000313" key="3">
    <source>
        <dbReference type="Proteomes" id="UP000298061"/>
    </source>
</evidence>
<sequence length="126" mass="14159">MSYPSNYVTSTGVTPGQSSRYIVAAQAIQPAIFLDCGKMSTADFDAALRRFVNVGREHDRRMADYTAREEAGQTKPADLFKALYGYTDEEAEEFMREGTRLLKMQMANEARSKSRMAQPSRHGRGH</sequence>